<evidence type="ECO:0000256" key="11">
    <source>
        <dbReference type="ARBA" id="ARBA00023136"/>
    </source>
</evidence>
<dbReference type="RefSeq" id="WP_345245950.1">
    <property type="nucleotide sequence ID" value="NZ_BAABFO010000002.1"/>
</dbReference>
<keyword evidence="9 13" id="KW-1133">Transmembrane helix</keyword>
<name>A0ABP8GG77_9BURK</name>
<feature type="transmembrane region" description="Helical" evidence="13">
    <location>
        <begin position="397"/>
        <end position="421"/>
    </location>
</feature>
<feature type="transmembrane region" description="Helical" evidence="13">
    <location>
        <begin position="7"/>
        <end position="31"/>
    </location>
</feature>
<evidence type="ECO:0000256" key="10">
    <source>
        <dbReference type="ARBA" id="ARBA00023065"/>
    </source>
</evidence>
<keyword evidence="7 13" id="KW-0812">Transmembrane</keyword>
<comment type="function">
    <text evidence="12">Low-affinity potassium transport system. Interacts with Trk system potassium uptake protein TrkA.</text>
</comment>
<dbReference type="InterPro" id="IPR003445">
    <property type="entry name" value="Cat_transpt"/>
</dbReference>
<comment type="subcellular location">
    <subcellularLocation>
        <location evidence="1 12">Cell inner membrane</location>
        <topology evidence="1 12">Multi-pass membrane protein</topology>
    </subcellularLocation>
</comment>
<evidence type="ECO:0000256" key="3">
    <source>
        <dbReference type="ARBA" id="ARBA00022448"/>
    </source>
</evidence>
<keyword evidence="6 12" id="KW-0633">Potassium transport</keyword>
<keyword evidence="3 12" id="KW-0813">Transport</keyword>
<evidence type="ECO:0000256" key="5">
    <source>
        <dbReference type="ARBA" id="ARBA00022519"/>
    </source>
</evidence>
<evidence type="ECO:0000256" key="1">
    <source>
        <dbReference type="ARBA" id="ARBA00004429"/>
    </source>
</evidence>
<organism evidence="14 15">
    <name type="scientific">Pigmentiphaga soli</name>
    <dbReference type="NCBI Taxonomy" id="1007095"/>
    <lineage>
        <taxon>Bacteria</taxon>
        <taxon>Pseudomonadati</taxon>
        <taxon>Pseudomonadota</taxon>
        <taxon>Betaproteobacteria</taxon>
        <taxon>Burkholderiales</taxon>
        <taxon>Alcaligenaceae</taxon>
        <taxon>Pigmentiphaga</taxon>
    </lineage>
</organism>
<feature type="transmembrane region" description="Helical" evidence="13">
    <location>
        <begin position="37"/>
        <end position="58"/>
    </location>
</feature>
<protein>
    <recommendedName>
        <fullName evidence="12">Trk system potassium uptake protein</fullName>
    </recommendedName>
</protein>
<evidence type="ECO:0000256" key="7">
    <source>
        <dbReference type="ARBA" id="ARBA00022692"/>
    </source>
</evidence>
<feature type="transmembrane region" description="Helical" evidence="13">
    <location>
        <begin position="335"/>
        <end position="358"/>
    </location>
</feature>
<feature type="transmembrane region" description="Helical" evidence="13">
    <location>
        <begin position="466"/>
        <end position="487"/>
    </location>
</feature>
<proteinExistence type="inferred from homology"/>
<keyword evidence="4 12" id="KW-1003">Cell membrane</keyword>
<evidence type="ECO:0000256" key="12">
    <source>
        <dbReference type="PIRNR" id="PIRNR006247"/>
    </source>
</evidence>
<feature type="transmembrane region" description="Helical" evidence="13">
    <location>
        <begin position="185"/>
        <end position="204"/>
    </location>
</feature>
<dbReference type="PANTHER" id="PTHR32024">
    <property type="entry name" value="TRK SYSTEM POTASSIUM UPTAKE PROTEIN TRKG-RELATED"/>
    <property type="match status" value="1"/>
</dbReference>
<dbReference type="Pfam" id="PF02386">
    <property type="entry name" value="TrkH"/>
    <property type="match status" value="1"/>
</dbReference>
<keyword evidence="10 12" id="KW-0406">Ion transport</keyword>
<feature type="transmembrane region" description="Helical" evidence="13">
    <location>
        <begin position="280"/>
        <end position="297"/>
    </location>
</feature>
<feature type="transmembrane region" description="Helical" evidence="13">
    <location>
        <begin position="70"/>
        <end position="93"/>
    </location>
</feature>
<keyword evidence="11 12" id="KW-0472">Membrane</keyword>
<feature type="transmembrane region" description="Helical" evidence="13">
    <location>
        <begin position="241"/>
        <end position="259"/>
    </location>
</feature>
<evidence type="ECO:0000313" key="15">
    <source>
        <dbReference type="Proteomes" id="UP001501671"/>
    </source>
</evidence>
<keyword evidence="8 12" id="KW-0630">Potassium</keyword>
<evidence type="ECO:0000256" key="9">
    <source>
        <dbReference type="ARBA" id="ARBA00022989"/>
    </source>
</evidence>
<gene>
    <name evidence="14" type="ORF">GCM10023144_04780</name>
</gene>
<evidence type="ECO:0000256" key="6">
    <source>
        <dbReference type="ARBA" id="ARBA00022538"/>
    </source>
</evidence>
<dbReference type="PANTHER" id="PTHR32024:SF2">
    <property type="entry name" value="TRK SYSTEM POTASSIUM UPTAKE PROTEIN TRKG-RELATED"/>
    <property type="match status" value="1"/>
</dbReference>
<evidence type="ECO:0000256" key="4">
    <source>
        <dbReference type="ARBA" id="ARBA00022475"/>
    </source>
</evidence>
<evidence type="ECO:0000256" key="2">
    <source>
        <dbReference type="ARBA" id="ARBA00009137"/>
    </source>
</evidence>
<sequence>MRKLVPVLNVVGFVMALFSLTMAIPIGVALYYDDAGLAAFIDAALLSFGAGAAVYAITRLGQRELKPRDGFLLVSLVWSLLPLIAAAPLLLYFHDAGQPLSLTDAYFEAMSGLTTTGSSVLSGLEYLPRSINVWRCTLVWIGGMGILVMAVAILPMLGVGGSQIFRAETPGPMKDEKLTPRIAGTAKGLYAIYMALSALCLLAYRATGMGWYDAYCHMATTLGLGGFSTRDAGFIDFDSTGVELVSIFFMLLAGINFATHFNAFRARSLRPYWRCPEAKYYVAAVLVTGLVVAFFLYQRGVYGSFWTALRYAMFNTVSIATTTGFSNTDYASWPLFAPLLMLVLSCFATSAGSTGGGIKMIRMVILVKQARREFIRILHPRAINPVTLNGLPVPNKVVFSVLAFILLYWSSLLLMTMAMLFTGLDPLTAFTAVLASLNNVGPGLGEVGPTTTYAVLTDTQTWVCSFAMLLGRLELFTVLVLFTRAFWKK</sequence>
<dbReference type="Proteomes" id="UP001501671">
    <property type="component" value="Unassembled WGS sequence"/>
</dbReference>
<evidence type="ECO:0000313" key="14">
    <source>
        <dbReference type="EMBL" id="GAA4323739.1"/>
    </source>
</evidence>
<feature type="transmembrane region" description="Helical" evidence="13">
    <location>
        <begin position="139"/>
        <end position="165"/>
    </location>
</feature>
<dbReference type="InterPro" id="IPR004772">
    <property type="entry name" value="TrkH"/>
</dbReference>
<dbReference type="PIRSF" id="PIRSF006247">
    <property type="entry name" value="TrkH"/>
    <property type="match status" value="1"/>
</dbReference>
<accession>A0ABP8GG77</accession>
<comment type="caution">
    <text evidence="14">The sequence shown here is derived from an EMBL/GenBank/DDBJ whole genome shotgun (WGS) entry which is preliminary data.</text>
</comment>
<evidence type="ECO:0000256" key="13">
    <source>
        <dbReference type="SAM" id="Phobius"/>
    </source>
</evidence>
<evidence type="ECO:0000256" key="8">
    <source>
        <dbReference type="ARBA" id="ARBA00022958"/>
    </source>
</evidence>
<comment type="similarity">
    <text evidence="2 12">Belongs to the TrkH potassium transport family.</text>
</comment>
<keyword evidence="15" id="KW-1185">Reference proteome</keyword>
<dbReference type="EMBL" id="BAABFO010000002">
    <property type="protein sequence ID" value="GAA4323739.1"/>
    <property type="molecule type" value="Genomic_DNA"/>
</dbReference>
<keyword evidence="5 12" id="KW-0997">Cell inner membrane</keyword>
<reference evidence="15" key="1">
    <citation type="journal article" date="2019" name="Int. J. Syst. Evol. Microbiol.">
        <title>The Global Catalogue of Microorganisms (GCM) 10K type strain sequencing project: providing services to taxonomists for standard genome sequencing and annotation.</title>
        <authorList>
            <consortium name="The Broad Institute Genomics Platform"/>
            <consortium name="The Broad Institute Genome Sequencing Center for Infectious Disease"/>
            <person name="Wu L."/>
            <person name="Ma J."/>
        </authorList>
    </citation>
    <scope>NUCLEOTIDE SEQUENCE [LARGE SCALE GENOMIC DNA]</scope>
    <source>
        <strain evidence="15">JCM 17666</strain>
    </source>
</reference>